<comment type="similarity">
    <text evidence="2">Belongs to the glutamate-gated ion channel (TC 1.A.10.1) family.</text>
</comment>
<evidence type="ECO:0000313" key="13">
    <source>
        <dbReference type="Proteomes" id="UP001152759"/>
    </source>
</evidence>
<feature type="transmembrane region" description="Helical" evidence="9">
    <location>
        <begin position="452"/>
        <end position="470"/>
    </location>
</feature>
<keyword evidence="13" id="KW-1185">Reference proteome</keyword>
<feature type="transmembrane region" description="Helical" evidence="9">
    <location>
        <begin position="427"/>
        <end position="446"/>
    </location>
</feature>
<feature type="chain" id="PRO_5040124417" description="Ionotropic glutamate receptor C-terminal domain-containing protein" evidence="10">
    <location>
        <begin position="24"/>
        <end position="590"/>
    </location>
</feature>
<evidence type="ECO:0000256" key="7">
    <source>
        <dbReference type="ARBA" id="ARBA00023170"/>
    </source>
</evidence>
<dbReference type="GO" id="GO:0015276">
    <property type="term" value="F:ligand-gated monoatomic ion channel activity"/>
    <property type="evidence" value="ECO:0007669"/>
    <property type="project" value="InterPro"/>
</dbReference>
<sequence length="590" mass="68033">MIPQLMEFCFKLVLFLLALTVQSSQKNPAFQLSNSEEERQISFVTTLCKETVDMSQQALFYVLNMNPDFPIQSFIRNLHENLIGTVLITNHIWLHYSAVRQPTRNIIIFLNELDEIPSLILDSASASDETAIDQAKRTPSPKLNQYCIQNDDFDLIDVNKTCDFTLHIRRSELNGDSDLTNSLSKLTRGLFANRIWNSNNYIIFMLPLISTKGRHNIREHQLAFLFKFFWRFFKGLRTTLCIGLTCYNHDAFLNGSPGRAFQVGVLYVPRVYLYGGDTDPGYWRTLDYVTTDLKDELKCNIGLTEVANPKYIIRTFESNHIDLHEKALKLNLDMFIFEATNFPLRDVSMFDFSAAIQSCSFCFATPRSGFVPQSILPFKCFSLEVWTVILIAVLTILAAIYIFHYLQRTRFNLLYSERERLTFEHTSVILYLYSFLTIGSPSRLLLGRVVTGKILFLIVSFFVLIVVTVLQSQMTTLLSKSLRYPEIDTLEDLSNSNLFIQTQDMETSLERLQDYSFYNSLKNKLTEGTLLLCGHSEQRIGRGDVFESYGVLVYDLRKRHFECSGEKSCRDNKIQFTVHIAIGCFRGCRL</sequence>
<dbReference type="Gene3D" id="1.10.287.70">
    <property type="match status" value="1"/>
</dbReference>
<evidence type="ECO:0000259" key="11">
    <source>
        <dbReference type="Pfam" id="PF00060"/>
    </source>
</evidence>
<keyword evidence="4 9" id="KW-0812">Transmembrane</keyword>
<name>A0A9P0EXE8_BEMTA</name>
<evidence type="ECO:0000256" key="6">
    <source>
        <dbReference type="ARBA" id="ARBA00023136"/>
    </source>
</evidence>
<evidence type="ECO:0000256" key="10">
    <source>
        <dbReference type="SAM" id="SignalP"/>
    </source>
</evidence>
<evidence type="ECO:0000256" key="5">
    <source>
        <dbReference type="ARBA" id="ARBA00022989"/>
    </source>
</evidence>
<dbReference type="InterPro" id="IPR052192">
    <property type="entry name" value="Insect_Ionotropic_Sensory_Rcpt"/>
</dbReference>
<reference evidence="12" key="1">
    <citation type="submission" date="2021-12" db="EMBL/GenBank/DDBJ databases">
        <authorList>
            <person name="King R."/>
        </authorList>
    </citation>
    <scope>NUCLEOTIDE SEQUENCE</scope>
</reference>
<dbReference type="GO" id="GO:0050906">
    <property type="term" value="P:detection of stimulus involved in sensory perception"/>
    <property type="evidence" value="ECO:0007669"/>
    <property type="project" value="UniProtKB-ARBA"/>
</dbReference>
<evidence type="ECO:0000256" key="3">
    <source>
        <dbReference type="ARBA" id="ARBA00022475"/>
    </source>
</evidence>
<comment type="subcellular location">
    <subcellularLocation>
        <location evidence="1">Cell membrane</location>
        <topology evidence="1">Multi-pass membrane protein</topology>
    </subcellularLocation>
</comment>
<keyword evidence="6 9" id="KW-0472">Membrane</keyword>
<feature type="signal peptide" evidence="10">
    <location>
        <begin position="1"/>
        <end position="23"/>
    </location>
</feature>
<keyword evidence="8" id="KW-0325">Glycoprotein</keyword>
<feature type="transmembrane region" description="Helical" evidence="9">
    <location>
        <begin position="385"/>
        <end position="406"/>
    </location>
</feature>
<evidence type="ECO:0000256" key="4">
    <source>
        <dbReference type="ARBA" id="ARBA00022692"/>
    </source>
</evidence>
<evidence type="ECO:0000256" key="2">
    <source>
        <dbReference type="ARBA" id="ARBA00008685"/>
    </source>
</evidence>
<organism evidence="12 13">
    <name type="scientific">Bemisia tabaci</name>
    <name type="common">Sweetpotato whitefly</name>
    <name type="synonym">Aleurodes tabaci</name>
    <dbReference type="NCBI Taxonomy" id="7038"/>
    <lineage>
        <taxon>Eukaryota</taxon>
        <taxon>Metazoa</taxon>
        <taxon>Ecdysozoa</taxon>
        <taxon>Arthropoda</taxon>
        <taxon>Hexapoda</taxon>
        <taxon>Insecta</taxon>
        <taxon>Pterygota</taxon>
        <taxon>Neoptera</taxon>
        <taxon>Paraneoptera</taxon>
        <taxon>Hemiptera</taxon>
        <taxon>Sternorrhyncha</taxon>
        <taxon>Aleyrodoidea</taxon>
        <taxon>Aleyrodidae</taxon>
        <taxon>Aleyrodinae</taxon>
        <taxon>Bemisia</taxon>
    </lineage>
</organism>
<proteinExistence type="inferred from homology"/>
<evidence type="ECO:0000313" key="12">
    <source>
        <dbReference type="EMBL" id="CAH0382965.1"/>
    </source>
</evidence>
<evidence type="ECO:0000256" key="9">
    <source>
        <dbReference type="SAM" id="Phobius"/>
    </source>
</evidence>
<dbReference type="Proteomes" id="UP001152759">
    <property type="component" value="Chromosome 10"/>
</dbReference>
<dbReference type="Pfam" id="PF00060">
    <property type="entry name" value="Lig_chan"/>
    <property type="match status" value="1"/>
</dbReference>
<keyword evidence="3" id="KW-1003">Cell membrane</keyword>
<dbReference type="PANTHER" id="PTHR42643:SF38">
    <property type="entry name" value="IONOTROPIC RECEPTOR 100A"/>
    <property type="match status" value="1"/>
</dbReference>
<dbReference type="AlphaFoldDB" id="A0A9P0EXE8"/>
<dbReference type="GO" id="GO:0005886">
    <property type="term" value="C:plasma membrane"/>
    <property type="evidence" value="ECO:0007669"/>
    <property type="project" value="UniProtKB-SubCell"/>
</dbReference>
<protein>
    <recommendedName>
        <fullName evidence="11">Ionotropic glutamate receptor C-terminal domain-containing protein</fullName>
    </recommendedName>
</protein>
<keyword evidence="7" id="KW-0675">Receptor</keyword>
<dbReference type="PANTHER" id="PTHR42643">
    <property type="entry name" value="IONOTROPIC RECEPTOR 20A-RELATED"/>
    <property type="match status" value="1"/>
</dbReference>
<dbReference type="InterPro" id="IPR001320">
    <property type="entry name" value="Iontro_rcpt_C"/>
</dbReference>
<evidence type="ECO:0000256" key="1">
    <source>
        <dbReference type="ARBA" id="ARBA00004651"/>
    </source>
</evidence>
<keyword evidence="10" id="KW-0732">Signal</keyword>
<dbReference type="EMBL" id="OU963871">
    <property type="protein sequence ID" value="CAH0382965.1"/>
    <property type="molecule type" value="Genomic_DNA"/>
</dbReference>
<keyword evidence="5 9" id="KW-1133">Transmembrane helix</keyword>
<feature type="domain" description="Ionotropic glutamate receptor C-terminal" evidence="11">
    <location>
        <begin position="382"/>
        <end position="585"/>
    </location>
</feature>
<gene>
    <name evidence="12" type="ORF">BEMITA_LOCUS2453</name>
</gene>
<accession>A0A9P0EXE8</accession>
<evidence type="ECO:0000256" key="8">
    <source>
        <dbReference type="ARBA" id="ARBA00023180"/>
    </source>
</evidence>